<gene>
    <name evidence="5" type="ORF">D3272_01550</name>
</gene>
<dbReference type="AlphaFoldDB" id="A0A4Q2RKM6"/>
<keyword evidence="1" id="KW-0408">Iron</keyword>
<evidence type="ECO:0000259" key="4">
    <source>
        <dbReference type="Pfam" id="PF04412"/>
    </source>
</evidence>
<dbReference type="Pfam" id="PF04412">
    <property type="entry name" value="AcnX"/>
    <property type="match status" value="1"/>
</dbReference>
<evidence type="ECO:0000259" key="3">
    <source>
        <dbReference type="Pfam" id="PF01989"/>
    </source>
</evidence>
<sequence length="579" mass="59384">MHPADAPPPALRGRCLVDGAAAGPVLFTDTGLSFWGGVDPATGEVIDRHHPLSGRNVAGAVLAMPQGRGSCSGSAVMLELIMNGRAPAALVFETPDDILTLGVIVADEIFGRAIPVLGLGERFRDVAALSWAAVAGDRLAGCPASFRPPRRPAVPPPDLAGLAATARDRALLSGAAGEGARVAMRIVLRTAALAQGAGLVDVTRVHVDGCIYTGPAGLRFAEHLRDRGARVAVPTTLNAISVDARRWRDLGVDPALGVPATALAQAYLDMGARDSFTCAPYTLDAPPRFGEAIAWSESNAVVFANSVLGARTAKTPDLLDICIALTGRAPGGGPHGDAGRRAGLAIAVGPLGAADDSLYPLLGHAVGSLARDRIPVVTGLEGLAPGPDDLKAFGAAFATTASAPMFHIRGVTPEADGLGDPAGLPAETLGRADLLAVWRQLDIGAAGAIDLVCLGSPHLSRTELERLRHLCRGRTKSPRVGVTVTCGRDTLAGAEADGLAAELAAFGVRLLTDTCWCMIAEPVIPPAARRLMTNSGKYAHYGPGLVGRGLRFGSLERCIEAACTSVAPADPPGWLAPSG</sequence>
<dbReference type="OrthoDB" id="1550274at2"/>
<dbReference type="Proteomes" id="UP000289411">
    <property type="component" value="Unassembled WGS sequence"/>
</dbReference>
<evidence type="ECO:0000256" key="2">
    <source>
        <dbReference type="ARBA" id="ARBA00023239"/>
    </source>
</evidence>
<evidence type="ECO:0000313" key="6">
    <source>
        <dbReference type="Proteomes" id="UP000289411"/>
    </source>
</evidence>
<organism evidence="5 6">
    <name type="scientific">Lichenibacterium ramalinae</name>
    <dbReference type="NCBI Taxonomy" id="2316527"/>
    <lineage>
        <taxon>Bacteria</taxon>
        <taxon>Pseudomonadati</taxon>
        <taxon>Pseudomonadota</taxon>
        <taxon>Alphaproteobacteria</taxon>
        <taxon>Hyphomicrobiales</taxon>
        <taxon>Lichenihabitantaceae</taxon>
        <taxon>Lichenibacterium</taxon>
    </lineage>
</organism>
<name>A0A4Q2RKM6_9HYPH</name>
<comment type="caution">
    <text evidence="5">The sequence shown here is derived from an EMBL/GenBank/DDBJ whole genome shotgun (WGS) entry which is preliminary data.</text>
</comment>
<keyword evidence="2" id="KW-0456">Lyase</keyword>
<dbReference type="PIRSF" id="PIRSF036630">
    <property type="entry name" value="UCP036630"/>
    <property type="match status" value="1"/>
</dbReference>
<dbReference type="InterPro" id="IPR012047">
    <property type="entry name" value="AcnX"/>
</dbReference>
<dbReference type="PANTHER" id="PTHR36577:SF3">
    <property type="entry name" value="DUF521 DOMAIN PROTEIN (AFU_ORTHOLOGUE AFUA_6G00490)"/>
    <property type="match status" value="1"/>
</dbReference>
<dbReference type="CDD" id="cd01356">
    <property type="entry name" value="AcnX_swivel"/>
    <property type="match status" value="1"/>
</dbReference>
<dbReference type="GO" id="GO:0016829">
    <property type="term" value="F:lyase activity"/>
    <property type="evidence" value="ECO:0007669"/>
    <property type="project" value="UniProtKB-KW"/>
</dbReference>
<feature type="domain" description="Phosphomevalonate dehydratase small subunit-like" evidence="3">
    <location>
        <begin position="32"/>
        <end position="116"/>
    </location>
</feature>
<evidence type="ECO:0000313" key="5">
    <source>
        <dbReference type="EMBL" id="RYB07833.1"/>
    </source>
</evidence>
<dbReference type="SUPFAM" id="SSF52016">
    <property type="entry name" value="LeuD/IlvD-like"/>
    <property type="match status" value="1"/>
</dbReference>
<dbReference type="InterPro" id="IPR007506">
    <property type="entry name" value="PMDh-L-like_dom"/>
</dbReference>
<dbReference type="InterPro" id="IPR002840">
    <property type="entry name" value="PMDh-S-like_dom"/>
</dbReference>
<accession>A0A4Q2RKM6</accession>
<dbReference type="Gene3D" id="3.50.30.10">
    <property type="entry name" value="Phosphohistidine domain"/>
    <property type="match status" value="1"/>
</dbReference>
<dbReference type="PANTHER" id="PTHR36577">
    <property type="entry name" value="DUF521 DOMAIN PROTEIN (AFU_ORTHOLOGUE AFUA_6G00490)"/>
    <property type="match status" value="1"/>
</dbReference>
<protein>
    <submittedName>
        <fullName evidence="5">DUF521 domain-containing protein</fullName>
    </submittedName>
</protein>
<dbReference type="CDD" id="cd01355">
    <property type="entry name" value="AcnX"/>
    <property type="match status" value="1"/>
</dbReference>
<dbReference type="RefSeq" id="WP_129217306.1">
    <property type="nucleotide sequence ID" value="NZ_QYBC01000001.1"/>
</dbReference>
<dbReference type="Pfam" id="PF01989">
    <property type="entry name" value="AcnX_swivel_put"/>
    <property type="match status" value="1"/>
</dbReference>
<proteinExistence type="predicted"/>
<evidence type="ECO:0000256" key="1">
    <source>
        <dbReference type="ARBA" id="ARBA00023004"/>
    </source>
</evidence>
<reference evidence="5 6" key="2">
    <citation type="submission" date="2019-02" db="EMBL/GenBank/DDBJ databases">
        <title>'Lichenibacterium ramalinii' gen. nov. sp. nov., 'Lichenibacterium minor' gen. nov. sp. nov.</title>
        <authorList>
            <person name="Pankratov T."/>
        </authorList>
    </citation>
    <scope>NUCLEOTIDE SEQUENCE [LARGE SCALE GENOMIC DNA]</scope>
    <source>
        <strain evidence="5 6">RmlP001</strain>
    </source>
</reference>
<feature type="domain" description="Phosphomevalonate dehydratase large subunit-like" evidence="4">
    <location>
        <begin position="165"/>
        <end position="560"/>
    </location>
</feature>
<keyword evidence="6" id="KW-1185">Reference proteome</keyword>
<dbReference type="EMBL" id="QYBC01000001">
    <property type="protein sequence ID" value="RYB07833.1"/>
    <property type="molecule type" value="Genomic_DNA"/>
</dbReference>
<reference evidence="5 6" key="1">
    <citation type="submission" date="2018-09" db="EMBL/GenBank/DDBJ databases">
        <authorList>
            <person name="Grouzdev D.S."/>
            <person name="Krutkina M.S."/>
        </authorList>
    </citation>
    <scope>NUCLEOTIDE SEQUENCE [LARGE SCALE GENOMIC DNA]</scope>
    <source>
        <strain evidence="5 6">RmlP001</strain>
    </source>
</reference>